<feature type="chain" id="PRO_5044752878" evidence="2">
    <location>
        <begin position="22"/>
        <end position="95"/>
    </location>
</feature>
<feature type="region of interest" description="Disordered" evidence="1">
    <location>
        <begin position="24"/>
        <end position="45"/>
    </location>
</feature>
<dbReference type="InterPro" id="IPR025421">
    <property type="entry name" value="DUF4148"/>
</dbReference>
<dbReference type="RefSeq" id="WP_080323024.1">
    <property type="nucleotide sequence ID" value="NZ_JYMX02000013.1"/>
</dbReference>
<evidence type="ECO:0000313" key="3">
    <source>
        <dbReference type="EMBL" id="MCW3713126.1"/>
    </source>
</evidence>
<feature type="signal peptide" evidence="2">
    <location>
        <begin position="1"/>
        <end position="21"/>
    </location>
</feature>
<reference evidence="3 4" key="2">
    <citation type="journal article" date="2017" name="Front. Microbiol.">
        <title>Genomics Reveals a Unique Clone of Burkholderia cenocepacia Harboring an Actively Excising Novel Genomic Island.</title>
        <authorList>
            <person name="Patil P.P."/>
            <person name="Mali S."/>
            <person name="Midha S."/>
            <person name="Gautam V."/>
            <person name="Dash L."/>
            <person name="Kumar S."/>
            <person name="Shastri J."/>
            <person name="Singhal L."/>
            <person name="Patil P.B."/>
        </authorList>
    </citation>
    <scope>NUCLEOTIDE SEQUENCE [LARGE SCALE GENOMIC DNA]</scope>
    <source>
        <strain evidence="3 4">BC-19</strain>
    </source>
</reference>
<evidence type="ECO:0000256" key="1">
    <source>
        <dbReference type="SAM" id="MobiDB-lite"/>
    </source>
</evidence>
<sequence length="95" mass="10093">MKIATTLIVAASFATIYPAFADSSTPQDSGIGYSSAATSQIGSPARGKTRAEVYAELIQAQKDGLIPSSKSDYPPSEATIRRNRELYQLGRVPAN</sequence>
<evidence type="ECO:0000256" key="2">
    <source>
        <dbReference type="SAM" id="SignalP"/>
    </source>
</evidence>
<gene>
    <name evidence="3" type="ORF">UE95_017710</name>
</gene>
<organism evidence="3 4">
    <name type="scientific">Burkholderia cenocepacia</name>
    <dbReference type="NCBI Taxonomy" id="95486"/>
    <lineage>
        <taxon>Bacteria</taxon>
        <taxon>Pseudomonadati</taxon>
        <taxon>Pseudomonadota</taxon>
        <taxon>Betaproteobacteria</taxon>
        <taxon>Burkholderiales</taxon>
        <taxon>Burkholderiaceae</taxon>
        <taxon>Burkholderia</taxon>
        <taxon>Burkholderia cepacia complex</taxon>
    </lineage>
</organism>
<dbReference type="EMBL" id="JYMX02000013">
    <property type="protein sequence ID" value="MCW3713126.1"/>
    <property type="molecule type" value="Genomic_DNA"/>
</dbReference>
<accession>A0ABD4UG82</accession>
<dbReference type="Pfam" id="PF13663">
    <property type="entry name" value="DUF4148"/>
    <property type="match status" value="1"/>
</dbReference>
<name>A0ABD4UG82_9BURK</name>
<evidence type="ECO:0000313" key="4">
    <source>
        <dbReference type="Proteomes" id="UP000191686"/>
    </source>
</evidence>
<dbReference type="AlphaFoldDB" id="A0ABD4UG82"/>
<protein>
    <submittedName>
        <fullName evidence="3">DUF4148 domain-containing protein</fullName>
    </submittedName>
</protein>
<proteinExistence type="predicted"/>
<comment type="caution">
    <text evidence="3">The sequence shown here is derived from an EMBL/GenBank/DDBJ whole genome shotgun (WGS) entry which is preliminary data.</text>
</comment>
<reference evidence="3 4" key="1">
    <citation type="journal article" date="2017" name="Front. Microbiol.">
        <title>Genomics reveals a unique clone of Burkholderia cenocepacia harbouring an actively excising novel genomic island.</title>
        <authorList>
            <person name="Patil P."/>
            <person name="Mali S."/>
            <person name="Midha S."/>
            <person name="Gautam V."/>
            <person name="Dash L."/>
            <person name="Kumar S."/>
            <person name="Shastri J."/>
            <person name="Singhal L."/>
            <person name="Patil P.B."/>
        </authorList>
    </citation>
    <scope>NUCLEOTIDE SEQUENCE [LARGE SCALE GENOMIC DNA]</scope>
    <source>
        <strain evidence="3 4">BC-19</strain>
    </source>
</reference>
<keyword evidence="2" id="KW-0732">Signal</keyword>
<dbReference type="Proteomes" id="UP000191686">
    <property type="component" value="Unassembled WGS sequence"/>
</dbReference>